<sequence length="55" mass="6427">MLLDDLLIIYEIPPNDYNRLFVLMEKYQDRPMDLADATGMLPIRVTLSNSRITLN</sequence>
<name>A0A8J7L3R5_9CYAN</name>
<evidence type="ECO:0000313" key="1">
    <source>
        <dbReference type="EMBL" id="MBH8551167.1"/>
    </source>
</evidence>
<dbReference type="EMBL" id="JAECZB010000002">
    <property type="protein sequence ID" value="MBH8551167.1"/>
    <property type="molecule type" value="Genomic_DNA"/>
</dbReference>
<dbReference type="RefSeq" id="WP_214437474.1">
    <property type="nucleotide sequence ID" value="NZ_JAECZB010000002.1"/>
</dbReference>
<dbReference type="AlphaFoldDB" id="A0A8J7L3R5"/>
<keyword evidence="2" id="KW-1185">Reference proteome</keyword>
<evidence type="ECO:0000313" key="2">
    <source>
        <dbReference type="Proteomes" id="UP000599391"/>
    </source>
</evidence>
<accession>A0A8J7L3R5</accession>
<proteinExistence type="predicted"/>
<dbReference type="Proteomes" id="UP000599391">
    <property type="component" value="Unassembled WGS sequence"/>
</dbReference>
<organism evidence="1 2">
    <name type="scientific">Atlanticothrix silvestris CENA357</name>
    <dbReference type="NCBI Taxonomy" id="1725252"/>
    <lineage>
        <taxon>Bacteria</taxon>
        <taxon>Bacillati</taxon>
        <taxon>Cyanobacteriota</taxon>
        <taxon>Cyanophyceae</taxon>
        <taxon>Nostocales</taxon>
        <taxon>Nodulariaceae</taxon>
        <taxon>Atlanticothrix</taxon>
        <taxon>Atlanticothrix silvestris</taxon>
    </lineage>
</organism>
<gene>
    <name evidence="1" type="ORF">I8751_01970</name>
</gene>
<protein>
    <submittedName>
        <fullName evidence="1">Uncharacterized protein</fullName>
    </submittedName>
</protein>
<comment type="caution">
    <text evidence="1">The sequence shown here is derived from an EMBL/GenBank/DDBJ whole genome shotgun (WGS) entry which is preliminary data.</text>
</comment>
<reference evidence="1 2" key="1">
    <citation type="journal article" date="2021" name="Int. J. Syst. Evol. Microbiol.">
        <title>Amazonocrinis nigriterrae gen. nov., sp. nov., Atlanticothrix silvestris gen. nov., sp. nov. and Dendronalium phyllosphericum gen. nov., sp. nov., nostocacean cyanobacteria from Brazilian environments.</title>
        <authorList>
            <person name="Alvarenga D.O."/>
            <person name="Andreote A.P.D."/>
            <person name="Branco L.H.Z."/>
            <person name="Delbaje E."/>
            <person name="Cruz R.B."/>
            <person name="Varani A.M."/>
            <person name="Fiore M.F."/>
        </authorList>
    </citation>
    <scope>NUCLEOTIDE SEQUENCE [LARGE SCALE GENOMIC DNA]</scope>
    <source>
        <strain evidence="1 2">CENA357</strain>
    </source>
</reference>